<accession>A0AAD0YCA4</accession>
<dbReference type="EMBL" id="CP033915">
    <property type="protein sequence ID" value="AZA87172.1"/>
    <property type="molecule type" value="Genomic_DNA"/>
</dbReference>
<evidence type="ECO:0000313" key="4">
    <source>
        <dbReference type="Proteomes" id="UP000274073"/>
    </source>
</evidence>
<feature type="chain" id="PRO_5041909255" evidence="1">
    <location>
        <begin position="19"/>
        <end position="103"/>
    </location>
</feature>
<keyword evidence="1" id="KW-0732">Signal</keyword>
<dbReference type="AlphaFoldDB" id="A0AAD0YCA4"/>
<dbReference type="RefSeq" id="WP_123854479.1">
    <property type="nucleotide sequence ID" value="NZ_CP033912.1"/>
</dbReference>
<name>A0AAD0YCA4_9FLAO</name>
<evidence type="ECO:0000256" key="1">
    <source>
        <dbReference type="SAM" id="SignalP"/>
    </source>
</evidence>
<protein>
    <submittedName>
        <fullName evidence="2">Uncharacterized protein</fullName>
    </submittedName>
</protein>
<gene>
    <name evidence="2" type="ORF">EG349_10410</name>
    <name evidence="3" type="ORF">EG353_08485</name>
</gene>
<evidence type="ECO:0000313" key="5">
    <source>
        <dbReference type="Proteomes" id="UP000281741"/>
    </source>
</evidence>
<dbReference type="Proteomes" id="UP000274073">
    <property type="component" value="Chromosome"/>
</dbReference>
<dbReference type="EMBL" id="CP033912">
    <property type="protein sequence ID" value="AZA95601.1"/>
    <property type="molecule type" value="Genomic_DNA"/>
</dbReference>
<sequence length="103" mass="11323">MKKLILVVAIVATGLVSAKDGEKIKVSEDTNKKEVVQSKASQNDTPPDDTKMQCYEYSMFIPCTETFITDTQCWGPGSGTATWEDAWDCIQQNGSLAVDYFCG</sequence>
<organism evidence="2 4">
    <name type="scientific">Chryseobacterium shandongense</name>
    <dbReference type="NCBI Taxonomy" id="1493872"/>
    <lineage>
        <taxon>Bacteria</taxon>
        <taxon>Pseudomonadati</taxon>
        <taxon>Bacteroidota</taxon>
        <taxon>Flavobacteriia</taxon>
        <taxon>Flavobacteriales</taxon>
        <taxon>Weeksellaceae</taxon>
        <taxon>Chryseobacterium group</taxon>
        <taxon>Chryseobacterium</taxon>
    </lineage>
</organism>
<evidence type="ECO:0000313" key="3">
    <source>
        <dbReference type="EMBL" id="AZA95601.1"/>
    </source>
</evidence>
<proteinExistence type="predicted"/>
<reference evidence="4 5" key="1">
    <citation type="submission" date="2018-11" db="EMBL/GenBank/DDBJ databases">
        <title>Proposal to divide the Flavobacteriaceae and reorganize its genera based on Amino Acid Identity values calculated from whole genome sequences.</title>
        <authorList>
            <person name="Nicholson A.C."/>
            <person name="Gulvik C.A."/>
            <person name="Whitney A.M."/>
            <person name="Humrighouse B.W."/>
            <person name="Bell M."/>
            <person name="Holmes B."/>
            <person name="Steigerwalt A.G."/>
            <person name="Villarma A."/>
            <person name="Sheth M."/>
            <person name="Batra D."/>
            <person name="Pryor J."/>
            <person name="Bernardet J.-F."/>
            <person name="Hugo C."/>
            <person name="Kampfer P."/>
            <person name="Newman J."/>
            <person name="McQuiston J.R."/>
        </authorList>
    </citation>
    <scope>NUCLEOTIDE SEQUENCE [LARGE SCALE GENOMIC DNA]</scope>
    <source>
        <strain evidence="2 4">G0207</strain>
        <strain evidence="3 5">H5143</strain>
    </source>
</reference>
<dbReference type="Proteomes" id="UP000281741">
    <property type="component" value="Chromosome"/>
</dbReference>
<feature type="signal peptide" evidence="1">
    <location>
        <begin position="1"/>
        <end position="18"/>
    </location>
</feature>
<keyword evidence="5" id="KW-1185">Reference proteome</keyword>
<evidence type="ECO:0000313" key="2">
    <source>
        <dbReference type="EMBL" id="AZA87172.1"/>
    </source>
</evidence>